<evidence type="ECO:0000256" key="6">
    <source>
        <dbReference type="RuleBase" id="RU361187"/>
    </source>
</evidence>
<dbReference type="RefSeq" id="WP_046231610.1">
    <property type="nucleotide sequence ID" value="NZ_FONN01000005.1"/>
</dbReference>
<gene>
    <name evidence="8" type="ORF">SAMN04487969_10528</name>
</gene>
<evidence type="ECO:0000256" key="3">
    <source>
        <dbReference type="ARBA" id="ARBA00023295"/>
    </source>
</evidence>
<dbReference type="EMBL" id="FONN01000005">
    <property type="protein sequence ID" value="SFE66655.1"/>
    <property type="molecule type" value="Genomic_DNA"/>
</dbReference>
<dbReference type="Gene3D" id="2.115.10.20">
    <property type="entry name" value="Glycosyl hydrolase domain, family 43"/>
    <property type="match status" value="1"/>
</dbReference>
<feature type="domain" description="Beta-xylosidase C-terminal Concanavalin A-like" evidence="7">
    <location>
        <begin position="312"/>
        <end position="505"/>
    </location>
</feature>
<dbReference type="Pfam" id="PF04616">
    <property type="entry name" value="Glyco_hydro_43"/>
    <property type="match status" value="1"/>
</dbReference>
<protein>
    <submittedName>
        <fullName evidence="8">Alpha-N-arabinofuranosidase</fullName>
    </submittedName>
</protein>
<dbReference type="GO" id="GO:0004553">
    <property type="term" value="F:hydrolase activity, hydrolyzing O-glycosyl compounds"/>
    <property type="evidence" value="ECO:0007669"/>
    <property type="project" value="InterPro"/>
</dbReference>
<dbReference type="InterPro" id="IPR041542">
    <property type="entry name" value="GH43_C2"/>
</dbReference>
<dbReference type="Pfam" id="PF17851">
    <property type="entry name" value="GH43_C2"/>
    <property type="match status" value="1"/>
</dbReference>
<dbReference type="SUPFAM" id="SSF75005">
    <property type="entry name" value="Arabinanase/levansucrase/invertase"/>
    <property type="match status" value="1"/>
</dbReference>
<feature type="active site" description="Proton donor" evidence="4">
    <location>
        <position position="177"/>
    </location>
</feature>
<evidence type="ECO:0000259" key="7">
    <source>
        <dbReference type="Pfam" id="PF17851"/>
    </source>
</evidence>
<keyword evidence="9" id="KW-1185">Reference proteome</keyword>
<dbReference type="InterPro" id="IPR051795">
    <property type="entry name" value="Glycosyl_Hydrlase_43"/>
</dbReference>
<dbReference type="OrthoDB" id="9801455at2"/>
<dbReference type="Proteomes" id="UP000183410">
    <property type="component" value="Unassembled WGS sequence"/>
</dbReference>
<dbReference type="GO" id="GO:0005975">
    <property type="term" value="P:carbohydrate metabolic process"/>
    <property type="evidence" value="ECO:0007669"/>
    <property type="project" value="InterPro"/>
</dbReference>
<reference evidence="9" key="1">
    <citation type="submission" date="2016-10" db="EMBL/GenBank/DDBJ databases">
        <authorList>
            <person name="Varghese N."/>
            <person name="Submissions S."/>
        </authorList>
    </citation>
    <scope>NUCLEOTIDE SEQUENCE [LARGE SCALE GENOMIC DNA]</scope>
    <source>
        <strain evidence="9">CGMCC 1.10223</strain>
    </source>
</reference>
<dbReference type="InterPro" id="IPR023296">
    <property type="entry name" value="Glyco_hydro_beta-prop_sf"/>
</dbReference>
<comment type="similarity">
    <text evidence="1 6">Belongs to the glycosyl hydrolase 43 family.</text>
</comment>
<proteinExistence type="inferred from homology"/>
<dbReference type="PANTHER" id="PTHR42812">
    <property type="entry name" value="BETA-XYLOSIDASE"/>
    <property type="match status" value="1"/>
</dbReference>
<dbReference type="InterPro" id="IPR006710">
    <property type="entry name" value="Glyco_hydro_43"/>
</dbReference>
<dbReference type="InterPro" id="IPR013320">
    <property type="entry name" value="ConA-like_dom_sf"/>
</dbReference>
<evidence type="ECO:0000256" key="5">
    <source>
        <dbReference type="PIRSR" id="PIRSR606710-2"/>
    </source>
</evidence>
<evidence type="ECO:0000313" key="9">
    <source>
        <dbReference type="Proteomes" id="UP000183410"/>
    </source>
</evidence>
<name>A0A1I2CEX2_9BACL</name>
<keyword evidence="3 6" id="KW-0326">Glycosidase</keyword>
<feature type="site" description="Important for catalytic activity, responsible for pKa modulation of the active site Glu and correct orientation of both the proton donor and substrate" evidence="5">
    <location>
        <position position="121"/>
    </location>
</feature>
<dbReference type="CDD" id="cd18617">
    <property type="entry name" value="GH43_XynB-like"/>
    <property type="match status" value="1"/>
</dbReference>
<evidence type="ECO:0000256" key="4">
    <source>
        <dbReference type="PIRSR" id="PIRSR606710-1"/>
    </source>
</evidence>
<accession>A0A1I2CEX2</accession>
<keyword evidence="2 6" id="KW-0378">Hydrolase</keyword>
<evidence type="ECO:0000313" key="8">
    <source>
        <dbReference type="EMBL" id="SFE66655.1"/>
    </source>
</evidence>
<dbReference type="SUPFAM" id="SSF49899">
    <property type="entry name" value="Concanavalin A-like lectins/glucanases"/>
    <property type="match status" value="1"/>
</dbReference>
<feature type="active site" description="Proton acceptor" evidence="4">
    <location>
        <position position="14"/>
    </location>
</feature>
<dbReference type="PANTHER" id="PTHR42812:SF12">
    <property type="entry name" value="BETA-XYLOSIDASE-RELATED"/>
    <property type="match status" value="1"/>
</dbReference>
<dbReference type="AlphaFoldDB" id="A0A1I2CEX2"/>
<evidence type="ECO:0000256" key="2">
    <source>
        <dbReference type="ARBA" id="ARBA00022801"/>
    </source>
</evidence>
<dbReference type="Gene3D" id="2.60.120.200">
    <property type="match status" value="1"/>
</dbReference>
<organism evidence="8 9">
    <name type="scientific">Paenibacillus algorifonticola</name>
    <dbReference type="NCBI Taxonomy" id="684063"/>
    <lineage>
        <taxon>Bacteria</taxon>
        <taxon>Bacillati</taxon>
        <taxon>Bacillota</taxon>
        <taxon>Bacilli</taxon>
        <taxon>Bacillales</taxon>
        <taxon>Paenibacillaceae</taxon>
        <taxon>Paenibacillus</taxon>
    </lineage>
</organism>
<sequence>MRFTNPVLSGFYPDPSVCRVGGDFYLVTSSFEYFPGVPIFHSTDMVNWRQLGHCLTRENQLPLHGSPSSRGIFAPTIRYNNGRFYMITTNVTVFKNFYVWADSPEGPWSDPVWLDEWPGIDPSLMFDEDGKVYITGTSVPFSSEPLGIYQSELDIESGRLIGKRKFIWQGTGGSFPEGPHLYRIGDWYYLIIAEGGTEYGHMVTAARSKAPFGPFESCPHNPILTQRSTDSPIQATGHAELVQISEREWWAVFLGIRPVGYPAAHHLGRETFGAPVTWTEDGWPIIGHNGRAAVELDAPALPPSGQIEWREQDDFNEPELALYWNFLRNPGAESWSLAERPGWLTLHGSAHALDDTQSPAFVGRRQQHFQAKWSTLLEFQPQHDGEEAGLTVLMNERYHYEIALTRLEGTKQVILRRRIGSLWKIEQAAAYNDAQIELSIEADAAQYTFAFSAPGGQPHVLGTGECAMLSKEVAGGFTGVYTGLYATGNGKNSTVPAYFDWFKYEVKA</sequence>
<evidence type="ECO:0000256" key="1">
    <source>
        <dbReference type="ARBA" id="ARBA00009865"/>
    </source>
</evidence>